<dbReference type="EMBL" id="LR217737">
    <property type="protein sequence ID" value="VFP88719.1"/>
    <property type="molecule type" value="Genomic_DNA"/>
</dbReference>
<dbReference type="InterPro" id="IPR030922">
    <property type="entry name" value="LptF"/>
</dbReference>
<feature type="transmembrane region" description="Helical" evidence="12">
    <location>
        <begin position="330"/>
        <end position="350"/>
    </location>
</feature>
<feature type="transmembrane region" description="Helical" evidence="12">
    <location>
        <begin position="6"/>
        <end position="28"/>
    </location>
</feature>
<dbReference type="PANTHER" id="PTHR33529:SF7">
    <property type="entry name" value="LIPOPOLYSACCHARIDE EXPORT SYSTEM PERMEASE PROTEIN LPTF"/>
    <property type="match status" value="1"/>
</dbReference>
<evidence type="ECO:0000256" key="9">
    <source>
        <dbReference type="ARBA" id="ARBA00022989"/>
    </source>
</evidence>
<dbReference type="InterPro" id="IPR005495">
    <property type="entry name" value="LptG/LptF_permease"/>
</dbReference>
<gene>
    <name evidence="13" type="primary">lptF</name>
    <name evidence="13" type="ORF">ERCIPICE3303_567</name>
</gene>
<dbReference type="Pfam" id="PF03739">
    <property type="entry name" value="LptF_LptG"/>
    <property type="match status" value="1"/>
</dbReference>
<comment type="function">
    <text evidence="1">Part of the ABC transporter complex LptBFG involved in the translocation of lipopolysaccharide (LPS) from the inner membrane to the outer membrane.</text>
</comment>
<keyword evidence="5" id="KW-0813">Transport</keyword>
<comment type="subcellular location">
    <subcellularLocation>
        <location evidence="2">Cell inner membrane</location>
        <topology evidence="2">Multi-pass membrane protein</topology>
    </subcellularLocation>
</comment>
<evidence type="ECO:0000256" key="3">
    <source>
        <dbReference type="ARBA" id="ARBA00007725"/>
    </source>
</evidence>
<keyword evidence="8 12" id="KW-0812">Transmembrane</keyword>
<proteinExistence type="inferred from homology"/>
<feature type="transmembrane region" description="Helical" evidence="12">
    <location>
        <begin position="101"/>
        <end position="120"/>
    </location>
</feature>
<dbReference type="GO" id="GO:0015920">
    <property type="term" value="P:lipopolysaccharide transport"/>
    <property type="evidence" value="ECO:0007669"/>
    <property type="project" value="TreeGrafter"/>
</dbReference>
<protein>
    <recommendedName>
        <fullName evidence="4">Lipopolysaccharide export system permease protein LptF</fullName>
    </recommendedName>
</protein>
<organism evidence="13 14">
    <name type="scientific">Candidatus Erwinia haradaeae</name>
    <dbReference type="NCBI Taxonomy" id="1922217"/>
    <lineage>
        <taxon>Bacteria</taxon>
        <taxon>Pseudomonadati</taxon>
        <taxon>Pseudomonadota</taxon>
        <taxon>Gammaproteobacteria</taxon>
        <taxon>Enterobacterales</taxon>
        <taxon>Erwiniaceae</taxon>
        <taxon>Erwinia</taxon>
    </lineage>
</organism>
<dbReference type="AlphaFoldDB" id="A0A803FUD4"/>
<comment type="subunit">
    <text evidence="11">Component of the lipopolysaccharide transport and assembly complex. The LptBFG transporter is composed of two ATP-binding proteins (LptB) and two transmembrane proteins (LptF and LptG).</text>
</comment>
<evidence type="ECO:0000256" key="2">
    <source>
        <dbReference type="ARBA" id="ARBA00004429"/>
    </source>
</evidence>
<evidence type="ECO:0000256" key="12">
    <source>
        <dbReference type="SAM" id="Phobius"/>
    </source>
</evidence>
<evidence type="ECO:0000313" key="14">
    <source>
        <dbReference type="Proteomes" id="UP000294289"/>
    </source>
</evidence>
<keyword evidence="10 12" id="KW-0472">Membrane</keyword>
<dbReference type="GO" id="GO:0043190">
    <property type="term" value="C:ATP-binding cassette (ABC) transporter complex"/>
    <property type="evidence" value="ECO:0007669"/>
    <property type="project" value="InterPro"/>
</dbReference>
<dbReference type="NCBIfam" id="TIGR04407">
    <property type="entry name" value="LptF_YjgP"/>
    <property type="match status" value="1"/>
</dbReference>
<keyword evidence="7" id="KW-0997">Cell inner membrane</keyword>
<accession>A0A803FUD4</accession>
<dbReference type="PANTHER" id="PTHR33529">
    <property type="entry name" value="SLR0882 PROTEIN-RELATED"/>
    <property type="match status" value="1"/>
</dbReference>
<evidence type="ECO:0000256" key="5">
    <source>
        <dbReference type="ARBA" id="ARBA00022448"/>
    </source>
</evidence>
<dbReference type="RefSeq" id="WP_157991188.1">
    <property type="nucleotide sequence ID" value="NZ_LR217737.1"/>
</dbReference>
<keyword evidence="9 12" id="KW-1133">Transmembrane helix</keyword>
<evidence type="ECO:0000256" key="4">
    <source>
        <dbReference type="ARBA" id="ARBA00014213"/>
    </source>
</evidence>
<dbReference type="GO" id="GO:0055085">
    <property type="term" value="P:transmembrane transport"/>
    <property type="evidence" value="ECO:0007669"/>
    <property type="project" value="InterPro"/>
</dbReference>
<evidence type="ECO:0000256" key="1">
    <source>
        <dbReference type="ARBA" id="ARBA00002265"/>
    </source>
</evidence>
<evidence type="ECO:0000256" key="10">
    <source>
        <dbReference type="ARBA" id="ARBA00023136"/>
    </source>
</evidence>
<comment type="similarity">
    <text evidence="3">Belongs to the LptF/LptG family.</text>
</comment>
<evidence type="ECO:0000256" key="6">
    <source>
        <dbReference type="ARBA" id="ARBA00022475"/>
    </source>
</evidence>
<dbReference type="Proteomes" id="UP000294289">
    <property type="component" value="Chromosome"/>
</dbReference>
<reference evidence="13 14" key="1">
    <citation type="submission" date="2019-02" db="EMBL/GenBank/DDBJ databases">
        <authorList>
            <person name="Manzano-Marin A."/>
            <person name="Manzano-Marin A."/>
        </authorList>
    </citation>
    <scope>NUCLEOTIDE SEQUENCE [LARGE SCALE GENOMIC DNA]</scope>
    <source>
        <strain evidence="13 14">ErCipiceae</strain>
    </source>
</reference>
<feature type="transmembrane region" description="Helical" evidence="12">
    <location>
        <begin position="268"/>
        <end position="288"/>
    </location>
</feature>
<evidence type="ECO:0000256" key="7">
    <source>
        <dbReference type="ARBA" id="ARBA00022519"/>
    </source>
</evidence>
<name>A0A803FUD4_9GAMM</name>
<feature type="transmembrane region" description="Helical" evidence="12">
    <location>
        <begin position="300"/>
        <end position="318"/>
    </location>
</feature>
<evidence type="ECO:0000256" key="8">
    <source>
        <dbReference type="ARBA" id="ARBA00022692"/>
    </source>
</evidence>
<evidence type="ECO:0000256" key="11">
    <source>
        <dbReference type="ARBA" id="ARBA00026081"/>
    </source>
</evidence>
<evidence type="ECO:0000313" key="13">
    <source>
        <dbReference type="EMBL" id="VFP88719.1"/>
    </source>
</evidence>
<feature type="transmembrane region" description="Helical" evidence="12">
    <location>
        <begin position="62"/>
        <end position="80"/>
    </location>
</feature>
<dbReference type="OrthoDB" id="9778062at2"/>
<keyword evidence="6" id="KW-1003">Cell membrane</keyword>
<sequence length="368" mass="42137">MIIIRYLLWETIKNQLIILLILLLIFFFQKLVRTLSSVVGGEIPINIVLTVLGLGIPKLAQLILPLSLFLSILITLGRLCTDSEITVMQACGLGHDILIKAAMILITLTMIIAILNNGWIVPWSTDYANTILENARSNPSAINLSTKKFQSFENGHTILFIEEKTENHLQNIFLAKLRKKDNTIPYIIIAKDGQISTRNNNSSITNLSNGTYFEGTPILHDFRITHFKNYQLILTHYKTVIKKNNIDQINLHTLWTTRSTSSVNKSELHWRLTLVFSVLVMGLMAVPLSIANPRQNRIKSILTAIFFYLIFFLLQSFMHSAGNQNRINPALSMWVINFSYFIVSILFNTWDTLLIRRCRSWFFHTGEL</sequence>